<sequence length="179" mass="18845">MKFTAPLTLLVAVSGAYSMVIERDTPVKQVITDVTGGVDKLDAAANNFSGDIKPVVEAAENLISLINNGQTVADGAAPIQLADAASLLQPVKDLDDHAKTLFNDVKGRVGDVEKAGQCDVTREKLGTVSTNGNKLIDSILNKVSSSFARAQAKPYTDDIKSLLQQAQDLFAEGKCVNAS</sequence>
<dbReference type="AlphaFoldDB" id="A0AAJ0CNC4"/>
<evidence type="ECO:0000313" key="3">
    <source>
        <dbReference type="Proteomes" id="UP001251528"/>
    </source>
</evidence>
<reference evidence="2" key="1">
    <citation type="submission" date="2023-06" db="EMBL/GenBank/DDBJ databases">
        <title>Conoideocrella luteorostrata (Hypocreales: Clavicipitaceae), a potential biocontrol fungus for elongate hemlock scale in United States Christmas tree production areas.</title>
        <authorList>
            <person name="Barrett H."/>
            <person name="Lovett B."/>
            <person name="Macias A.M."/>
            <person name="Stajich J.E."/>
            <person name="Kasson M.T."/>
        </authorList>
    </citation>
    <scope>NUCLEOTIDE SEQUENCE</scope>
    <source>
        <strain evidence="2">ARSEF 14590</strain>
    </source>
</reference>
<dbReference type="PANTHER" id="PTHR38123:SF6">
    <property type="entry name" value="CELL WALL SERINE-THREONINE-RICH GALACTOMANNOPROTEIN MP1 (AFU_ORTHOLOGUE AFUA_4G03240)"/>
    <property type="match status" value="1"/>
</dbReference>
<comment type="caution">
    <text evidence="2">The sequence shown here is derived from an EMBL/GenBank/DDBJ whole genome shotgun (WGS) entry which is preliminary data.</text>
</comment>
<gene>
    <name evidence="2" type="ORF">QQS21_006211</name>
</gene>
<feature type="chain" id="PRO_5042520682" evidence="1">
    <location>
        <begin position="19"/>
        <end position="179"/>
    </location>
</feature>
<dbReference type="InterPro" id="IPR021054">
    <property type="entry name" value="Cell_wall_mannoprotein_1"/>
</dbReference>
<protein>
    <submittedName>
        <fullName evidence="2">Uncharacterized protein</fullName>
    </submittedName>
</protein>
<dbReference type="Pfam" id="PF12296">
    <property type="entry name" value="HsbA"/>
    <property type="match status" value="1"/>
</dbReference>
<dbReference type="PANTHER" id="PTHR38123">
    <property type="entry name" value="CELL WALL SERINE-THREONINE-RICH GALACTOMANNOPROTEIN MP1 (AFU_ORTHOLOGUE AFUA_4G03240)"/>
    <property type="match status" value="1"/>
</dbReference>
<accession>A0AAJ0CNC4</accession>
<dbReference type="Proteomes" id="UP001251528">
    <property type="component" value="Unassembled WGS sequence"/>
</dbReference>
<evidence type="ECO:0000313" key="2">
    <source>
        <dbReference type="EMBL" id="KAK2596696.1"/>
    </source>
</evidence>
<proteinExistence type="predicted"/>
<dbReference type="EMBL" id="JASWJB010000112">
    <property type="protein sequence ID" value="KAK2596696.1"/>
    <property type="molecule type" value="Genomic_DNA"/>
</dbReference>
<feature type="signal peptide" evidence="1">
    <location>
        <begin position="1"/>
        <end position="18"/>
    </location>
</feature>
<evidence type="ECO:0000256" key="1">
    <source>
        <dbReference type="SAM" id="SignalP"/>
    </source>
</evidence>
<organism evidence="2 3">
    <name type="scientific">Conoideocrella luteorostrata</name>
    <dbReference type="NCBI Taxonomy" id="1105319"/>
    <lineage>
        <taxon>Eukaryota</taxon>
        <taxon>Fungi</taxon>
        <taxon>Dikarya</taxon>
        <taxon>Ascomycota</taxon>
        <taxon>Pezizomycotina</taxon>
        <taxon>Sordariomycetes</taxon>
        <taxon>Hypocreomycetidae</taxon>
        <taxon>Hypocreales</taxon>
        <taxon>Clavicipitaceae</taxon>
        <taxon>Conoideocrella</taxon>
    </lineage>
</organism>
<keyword evidence="3" id="KW-1185">Reference proteome</keyword>
<keyword evidence="1" id="KW-0732">Signal</keyword>
<name>A0AAJ0CNC4_9HYPO</name>
<dbReference type="GO" id="GO:0005576">
    <property type="term" value="C:extracellular region"/>
    <property type="evidence" value="ECO:0007669"/>
    <property type="project" value="TreeGrafter"/>
</dbReference>
<dbReference type="Gene3D" id="1.20.1280.140">
    <property type="match status" value="1"/>
</dbReference>